<protein>
    <recommendedName>
        <fullName evidence="1">non-specific serine/threonine protein kinase</fullName>
        <ecNumber evidence="1">2.7.11.1</ecNumber>
    </recommendedName>
</protein>
<dbReference type="PANTHER" id="PTHR47634">
    <property type="entry name" value="PROTEIN KINASE DOMAIN-CONTAINING PROTEIN-RELATED"/>
    <property type="match status" value="1"/>
</dbReference>
<reference evidence="11 12" key="1">
    <citation type="submission" date="2016-10" db="EMBL/GenBank/DDBJ databases">
        <title>Draft genome sequence of Coniochaeta ligniaria NRRL30616, a lignocellulolytic fungus for bioabatement of inhibitors in plant biomass hydrolysates.</title>
        <authorList>
            <consortium name="DOE Joint Genome Institute"/>
            <person name="Jimenez D.J."/>
            <person name="Hector R.E."/>
            <person name="Riley R."/>
            <person name="Sun H."/>
            <person name="Grigoriev I.V."/>
            <person name="Van Elsas J.D."/>
            <person name="Nichols N.N."/>
        </authorList>
    </citation>
    <scope>NUCLEOTIDE SEQUENCE [LARGE SCALE GENOMIC DNA]</scope>
    <source>
        <strain evidence="11 12">NRRL 30616</strain>
    </source>
</reference>
<dbReference type="InterPro" id="IPR017441">
    <property type="entry name" value="Protein_kinase_ATP_BS"/>
</dbReference>
<dbReference type="InterPro" id="IPR011009">
    <property type="entry name" value="Kinase-like_dom_sf"/>
</dbReference>
<dbReference type="EMBL" id="KV875107">
    <property type="protein sequence ID" value="OIW23222.1"/>
    <property type="molecule type" value="Genomic_DNA"/>
</dbReference>
<keyword evidence="6 9" id="KW-0067">ATP-binding</keyword>
<evidence type="ECO:0000313" key="12">
    <source>
        <dbReference type="Proteomes" id="UP000182658"/>
    </source>
</evidence>
<evidence type="ECO:0000256" key="3">
    <source>
        <dbReference type="ARBA" id="ARBA00022679"/>
    </source>
</evidence>
<evidence type="ECO:0000256" key="4">
    <source>
        <dbReference type="ARBA" id="ARBA00022741"/>
    </source>
</evidence>
<evidence type="ECO:0000256" key="6">
    <source>
        <dbReference type="ARBA" id="ARBA00022840"/>
    </source>
</evidence>
<accession>A0A1J7I6U0</accession>
<organism evidence="11 12">
    <name type="scientific">Coniochaeta ligniaria NRRL 30616</name>
    <dbReference type="NCBI Taxonomy" id="1408157"/>
    <lineage>
        <taxon>Eukaryota</taxon>
        <taxon>Fungi</taxon>
        <taxon>Dikarya</taxon>
        <taxon>Ascomycota</taxon>
        <taxon>Pezizomycotina</taxon>
        <taxon>Sordariomycetes</taxon>
        <taxon>Sordariomycetidae</taxon>
        <taxon>Coniochaetales</taxon>
        <taxon>Coniochaetaceae</taxon>
        <taxon>Coniochaeta</taxon>
    </lineage>
</organism>
<dbReference type="GO" id="GO:0000245">
    <property type="term" value="P:spliceosomal complex assembly"/>
    <property type="evidence" value="ECO:0007669"/>
    <property type="project" value="TreeGrafter"/>
</dbReference>
<dbReference type="InParanoid" id="A0A1J7I6U0"/>
<evidence type="ECO:0000256" key="1">
    <source>
        <dbReference type="ARBA" id="ARBA00012513"/>
    </source>
</evidence>
<dbReference type="OrthoDB" id="5979581at2759"/>
<dbReference type="Proteomes" id="UP000182658">
    <property type="component" value="Unassembled WGS sequence"/>
</dbReference>
<comment type="catalytic activity">
    <reaction evidence="8">
        <text>L-seryl-[protein] + ATP = O-phospho-L-seryl-[protein] + ADP + H(+)</text>
        <dbReference type="Rhea" id="RHEA:17989"/>
        <dbReference type="Rhea" id="RHEA-COMP:9863"/>
        <dbReference type="Rhea" id="RHEA-COMP:11604"/>
        <dbReference type="ChEBI" id="CHEBI:15378"/>
        <dbReference type="ChEBI" id="CHEBI:29999"/>
        <dbReference type="ChEBI" id="CHEBI:30616"/>
        <dbReference type="ChEBI" id="CHEBI:83421"/>
        <dbReference type="ChEBI" id="CHEBI:456216"/>
        <dbReference type="EC" id="2.7.11.1"/>
    </reaction>
</comment>
<dbReference type="Gene3D" id="1.10.510.10">
    <property type="entry name" value="Transferase(Phosphotransferase) domain 1"/>
    <property type="match status" value="1"/>
</dbReference>
<keyword evidence="5 11" id="KW-0418">Kinase</keyword>
<dbReference type="GO" id="GO:0005524">
    <property type="term" value="F:ATP binding"/>
    <property type="evidence" value="ECO:0007669"/>
    <property type="project" value="UniProtKB-UniRule"/>
</dbReference>
<dbReference type="PROSITE" id="PS00107">
    <property type="entry name" value="PROTEIN_KINASE_ATP"/>
    <property type="match status" value="1"/>
</dbReference>
<evidence type="ECO:0000259" key="10">
    <source>
        <dbReference type="PROSITE" id="PS50011"/>
    </source>
</evidence>
<dbReference type="EC" id="2.7.11.1" evidence="1"/>
<dbReference type="GO" id="GO:0004674">
    <property type="term" value="F:protein serine/threonine kinase activity"/>
    <property type="evidence" value="ECO:0007669"/>
    <property type="project" value="UniProtKB-KW"/>
</dbReference>
<evidence type="ECO:0000256" key="7">
    <source>
        <dbReference type="ARBA" id="ARBA00047899"/>
    </source>
</evidence>
<evidence type="ECO:0000256" key="8">
    <source>
        <dbReference type="ARBA" id="ARBA00048679"/>
    </source>
</evidence>
<dbReference type="InterPro" id="IPR051334">
    <property type="entry name" value="SRPK"/>
</dbReference>
<keyword evidence="4 9" id="KW-0547">Nucleotide-binding</keyword>
<evidence type="ECO:0000313" key="11">
    <source>
        <dbReference type="EMBL" id="OIW23222.1"/>
    </source>
</evidence>
<dbReference type="AlphaFoldDB" id="A0A1J7I6U0"/>
<evidence type="ECO:0000256" key="2">
    <source>
        <dbReference type="ARBA" id="ARBA00022527"/>
    </source>
</evidence>
<comment type="catalytic activity">
    <reaction evidence="7">
        <text>L-threonyl-[protein] + ATP = O-phospho-L-threonyl-[protein] + ADP + H(+)</text>
        <dbReference type="Rhea" id="RHEA:46608"/>
        <dbReference type="Rhea" id="RHEA-COMP:11060"/>
        <dbReference type="Rhea" id="RHEA-COMP:11605"/>
        <dbReference type="ChEBI" id="CHEBI:15378"/>
        <dbReference type="ChEBI" id="CHEBI:30013"/>
        <dbReference type="ChEBI" id="CHEBI:30616"/>
        <dbReference type="ChEBI" id="CHEBI:61977"/>
        <dbReference type="ChEBI" id="CHEBI:456216"/>
        <dbReference type="EC" id="2.7.11.1"/>
    </reaction>
</comment>
<feature type="domain" description="Protein kinase" evidence="10">
    <location>
        <begin position="54"/>
        <end position="435"/>
    </location>
</feature>
<dbReference type="GO" id="GO:0005737">
    <property type="term" value="C:cytoplasm"/>
    <property type="evidence" value="ECO:0007669"/>
    <property type="project" value="TreeGrafter"/>
</dbReference>
<proteinExistence type="predicted"/>
<dbReference type="PANTHER" id="PTHR47634:SF9">
    <property type="entry name" value="PROTEIN KINASE DOMAIN-CONTAINING PROTEIN-RELATED"/>
    <property type="match status" value="1"/>
</dbReference>
<evidence type="ECO:0000256" key="9">
    <source>
        <dbReference type="PROSITE-ProRule" id="PRU10141"/>
    </source>
</evidence>
<dbReference type="SUPFAM" id="SSF56112">
    <property type="entry name" value="Protein kinase-like (PK-like)"/>
    <property type="match status" value="1"/>
</dbReference>
<keyword evidence="12" id="KW-1185">Reference proteome</keyword>
<dbReference type="STRING" id="1408157.A0A1J7I6U0"/>
<dbReference type="Gene3D" id="3.30.200.20">
    <property type="entry name" value="Phosphorylase Kinase, domain 1"/>
    <property type="match status" value="1"/>
</dbReference>
<dbReference type="GO" id="GO:0005634">
    <property type="term" value="C:nucleus"/>
    <property type="evidence" value="ECO:0007669"/>
    <property type="project" value="TreeGrafter"/>
</dbReference>
<name>A0A1J7I6U0_9PEZI</name>
<dbReference type="SMART" id="SM00220">
    <property type="entry name" value="S_TKc"/>
    <property type="match status" value="1"/>
</dbReference>
<evidence type="ECO:0000256" key="5">
    <source>
        <dbReference type="ARBA" id="ARBA00022777"/>
    </source>
</evidence>
<gene>
    <name evidence="11" type="ORF">CONLIGDRAFT_693772</name>
</gene>
<dbReference type="PROSITE" id="PS50011">
    <property type="entry name" value="PROTEIN_KINASE_DOM"/>
    <property type="match status" value="1"/>
</dbReference>
<keyword evidence="2 11" id="KW-0723">Serine/threonine-protein kinase</keyword>
<feature type="binding site" evidence="9">
    <location>
        <position position="83"/>
    </location>
    <ligand>
        <name>ATP</name>
        <dbReference type="ChEBI" id="CHEBI:30616"/>
    </ligand>
</feature>
<keyword evidence="3" id="KW-0808">Transferase</keyword>
<dbReference type="GO" id="GO:0050684">
    <property type="term" value="P:regulation of mRNA processing"/>
    <property type="evidence" value="ECO:0007669"/>
    <property type="project" value="TreeGrafter"/>
</dbReference>
<sequence>MSRDSSIRCRCEPPEEQGFESLAAYTRGGFHPIIIGDMLPKHGTCLDLTKEPRYRIYQKLGFGAFGMVWLAWDMLVERWVAVKVCNGTAELASDGTASECTSSETELAKLRQMATVCNEHEGHKYIIEMYDTFTIHGPNGYHECLVTVVILPLSGLQWFPEFDAQRAAGQILAGFAYLHQQGLAHGDPTKHSLGVAVPPLNQLTDEEVEERFDAINETFEDTRWRPVMAVDTDYPEGSVPAYLTETFPLAKFLAYRGLLPSSQTFEIRIFDFGRAFWTDQGVDELPGCCHFDYEPPEVQIHSMSHGKVGTPWSKEADIWAVACLLTALQISGLNGQSLMNLDDWDDRRLFKCCQLGGEPPQEWLKYWDLEGLRVTTQGVDKDPLPHYWNRDEAWESLKFGDVQNRDALVDLLRAMVRTEPKERTPLHSLLDHPYITGLSGVGDLHDGQIKASGCKGVADVYQLG</sequence>
<dbReference type="InterPro" id="IPR000719">
    <property type="entry name" value="Prot_kinase_dom"/>
</dbReference>